<dbReference type="AlphaFoldDB" id="A0A3N1D9H4"/>
<feature type="domain" description="NACHT" evidence="1">
    <location>
        <begin position="178"/>
        <end position="303"/>
    </location>
</feature>
<dbReference type="OrthoDB" id="135105at2"/>
<comment type="caution">
    <text evidence="2">The sequence shown here is derived from an EMBL/GenBank/DDBJ whole genome shotgun (WGS) entry which is preliminary data.</text>
</comment>
<dbReference type="PROSITE" id="PS50837">
    <property type="entry name" value="NACHT"/>
    <property type="match status" value="1"/>
</dbReference>
<dbReference type="EMBL" id="RJKE01000001">
    <property type="protein sequence ID" value="ROO90146.1"/>
    <property type="molecule type" value="Genomic_DNA"/>
</dbReference>
<protein>
    <submittedName>
        <fullName evidence="2">NACHT domain-containing protein</fullName>
    </submittedName>
</protein>
<proteinExistence type="predicted"/>
<dbReference type="SUPFAM" id="SSF52540">
    <property type="entry name" value="P-loop containing nucleoside triphosphate hydrolases"/>
    <property type="match status" value="1"/>
</dbReference>
<accession>A0A3N1D9H4</accession>
<dbReference type="InterPro" id="IPR007111">
    <property type="entry name" value="NACHT_NTPase"/>
</dbReference>
<name>A0A3N1D9H4_9ACTN</name>
<dbReference type="Pfam" id="PF05729">
    <property type="entry name" value="NACHT"/>
    <property type="match status" value="1"/>
</dbReference>
<evidence type="ECO:0000313" key="3">
    <source>
        <dbReference type="Proteomes" id="UP000272400"/>
    </source>
</evidence>
<evidence type="ECO:0000259" key="1">
    <source>
        <dbReference type="PROSITE" id="PS50837"/>
    </source>
</evidence>
<dbReference type="PANTHER" id="PTHR46844">
    <property type="entry name" value="SLR5058 PROTEIN"/>
    <property type="match status" value="1"/>
</dbReference>
<dbReference type="CDD" id="cd00267">
    <property type="entry name" value="ABC_ATPase"/>
    <property type="match status" value="1"/>
</dbReference>
<dbReference type="InterPro" id="IPR027417">
    <property type="entry name" value="P-loop_NTPase"/>
</dbReference>
<keyword evidence="3" id="KW-1185">Reference proteome</keyword>
<gene>
    <name evidence="2" type="ORF">EDD29_7863</name>
</gene>
<dbReference type="Proteomes" id="UP000272400">
    <property type="component" value="Unassembled WGS sequence"/>
</dbReference>
<dbReference type="PANTHER" id="PTHR46844:SF1">
    <property type="entry name" value="SLR5058 PROTEIN"/>
    <property type="match status" value="1"/>
</dbReference>
<sequence>MAISARPSRDPRNRGAFPAVTSATWRFSRTGLAHMWRLVSWTLRTFFGAASAVATSVAANQILTDKGFAWNWAYPAMAAAFLTLLLGEAAAVATGSSVHPAGTVRGRYLRQLRASVRDMETSGLATPGDYVLRMRQVYVDVALRHGQRPATPPEERTGLRLAAPGRRPLSDFLAAAGAVYAVLGAPGSGKTTLVRHTARVMSGRSRLLPFFRIPVLLYLRGHAAAILAEDAPGLPDIAAGAPWLRGAVPASWLERRLARGRCVVLLDGLDEVADAGDRSRVVAWVDDQIRRYPGNTFVVTSRPHGYVGDPLPNAEVLQVQRFTGDQVSRFLHSWYRATERRARGSGGRAVREAADGKADNLIAQLQRKIALYDLTANPLLLTMIAHVHQYRGSLPGTRAALYAEMCDVLLHRRQESKHLDDPIGLSGAQKETVAAHLAFHMMREGRRDIPTGIAAEVVTGPLAQVSDRRGISARFLTELTRNGLLVQHEEGSYAFAHLTLQEYLAAAHLREHGHLLPMLTDGVDDPWLRETALLWASRSDATPVVEACLESGSVRALTLAFDCLDEARQVDPVVRARLLALLNQEGDLTPEHRRLIDAVYASRALQDVVLLEGDVKLHPRPVTEDLWQRFRNARSPHPVHRPAQDPGAGHAHPTAHETAAFLDWLNSLFDDGTTYRPPSPQTLTGPGFAALSSPPRHTRWASTSGGGLVLLRPDKTPWPYTPSRTRLAEFPGLLSRELSPFRDFQHLLGPGSKVPALRRLLEYGEVHARHGRGSAAWMIVTALEAAATLAAAVESGVYQSGGLPILWERVNVLCRSISFPVDSYDFPDDSFASSTQRFHQLMQAAVETRHRLGSPYYMSDEHWTITWIPKGGRPNSAQAVDVLLKACEDLNHRLPGAGLIPPDHAQLDITAWPVIEPSFPDPSPFFPVAEALNRTRKLVRSYPGLGHDLLIDLHACAYTLLYPLGGQGASESLRRDWSEIRPAGPPTADPWSLLRGLIETEEPYGVSDAQREIPFLVSAEKLACLEPSGIDRVDTHRRVLAAALLTAAHTHGVRHDEHGLKKALASVIHSLLALTPEATPANELLYLMHG</sequence>
<dbReference type="Gene3D" id="3.40.50.300">
    <property type="entry name" value="P-loop containing nucleotide triphosphate hydrolases"/>
    <property type="match status" value="1"/>
</dbReference>
<organism evidence="2 3">
    <name type="scientific">Actinocorallia herbida</name>
    <dbReference type="NCBI Taxonomy" id="58109"/>
    <lineage>
        <taxon>Bacteria</taxon>
        <taxon>Bacillati</taxon>
        <taxon>Actinomycetota</taxon>
        <taxon>Actinomycetes</taxon>
        <taxon>Streptosporangiales</taxon>
        <taxon>Thermomonosporaceae</taxon>
        <taxon>Actinocorallia</taxon>
    </lineage>
</organism>
<evidence type="ECO:0000313" key="2">
    <source>
        <dbReference type="EMBL" id="ROO90146.1"/>
    </source>
</evidence>
<reference evidence="2 3" key="1">
    <citation type="submission" date="2018-11" db="EMBL/GenBank/DDBJ databases">
        <title>Sequencing the genomes of 1000 actinobacteria strains.</title>
        <authorList>
            <person name="Klenk H.-P."/>
        </authorList>
    </citation>
    <scope>NUCLEOTIDE SEQUENCE [LARGE SCALE GENOMIC DNA]</scope>
    <source>
        <strain evidence="2 3">DSM 44254</strain>
    </source>
</reference>